<evidence type="ECO:0000313" key="3">
    <source>
        <dbReference type="Proteomes" id="UP000039324"/>
    </source>
</evidence>
<feature type="region of interest" description="Disordered" evidence="1">
    <location>
        <begin position="27"/>
        <end position="50"/>
    </location>
</feature>
<proteinExistence type="predicted"/>
<sequence length="134" mass="15070">MYVHCPVQQSTIRTLRRHRFPRAVVTCRSETTESSGPGRDRSEPSYPTAGYIQTEPYWRDASDYGRRNAFMLTTLQHNGTIRLANLAHDAEAWRGECSSKIAKDTSRQCITPSPVAYWADMAACALLTNSRAAM</sequence>
<name>A0A0G4J1V9_PLABS</name>
<protein>
    <submittedName>
        <fullName evidence="2">Uncharacterized protein</fullName>
    </submittedName>
</protein>
<dbReference type="EMBL" id="CDSF01000112">
    <property type="protein sequence ID" value="CEP01512.1"/>
    <property type="molecule type" value="Genomic_DNA"/>
</dbReference>
<reference evidence="2 3" key="1">
    <citation type="submission" date="2015-02" db="EMBL/GenBank/DDBJ databases">
        <authorList>
            <person name="Chooi Y.-H."/>
        </authorList>
    </citation>
    <scope>NUCLEOTIDE SEQUENCE [LARGE SCALE GENOMIC DNA]</scope>
    <source>
        <strain evidence="2">E3</strain>
    </source>
</reference>
<evidence type="ECO:0000256" key="1">
    <source>
        <dbReference type="SAM" id="MobiDB-lite"/>
    </source>
</evidence>
<organism evidence="2 3">
    <name type="scientific">Plasmodiophora brassicae</name>
    <name type="common">Clubroot disease agent</name>
    <dbReference type="NCBI Taxonomy" id="37360"/>
    <lineage>
        <taxon>Eukaryota</taxon>
        <taxon>Sar</taxon>
        <taxon>Rhizaria</taxon>
        <taxon>Endomyxa</taxon>
        <taxon>Phytomyxea</taxon>
        <taxon>Plasmodiophorida</taxon>
        <taxon>Plasmodiophoridae</taxon>
        <taxon>Plasmodiophora</taxon>
    </lineage>
</organism>
<gene>
    <name evidence="2" type="ORF">PBRA_002118</name>
</gene>
<evidence type="ECO:0000313" key="2">
    <source>
        <dbReference type="EMBL" id="CEP01512.1"/>
    </source>
</evidence>
<accession>A0A0G4J1V9</accession>
<dbReference type="AlphaFoldDB" id="A0A0G4J1V9"/>
<keyword evidence="3" id="KW-1185">Reference proteome</keyword>
<dbReference type="Proteomes" id="UP000039324">
    <property type="component" value="Unassembled WGS sequence"/>
</dbReference>